<dbReference type="SUPFAM" id="SSF47240">
    <property type="entry name" value="Ferritin-like"/>
    <property type="match status" value="1"/>
</dbReference>
<dbReference type="EMBL" id="FNAN01000020">
    <property type="protein sequence ID" value="SDG58645.1"/>
    <property type="molecule type" value="Genomic_DNA"/>
</dbReference>
<sequence length="169" mass="18668">MESISTFSTGTKQVNAGVGRAIHVEQQLTRIIPQVLLSVSSSELSRTLRRALAISEHHQRRLAKNYEASAGSFTDSIADELEKQICAVAGNHQRGCVNDLTYTFLITKVIQYKMSCYEQALEISEQKNLADPQRVLGAALSDEAATALFLEELAERLFLRQFPGHASMA</sequence>
<evidence type="ECO:0000313" key="2">
    <source>
        <dbReference type="Proteomes" id="UP000198748"/>
    </source>
</evidence>
<dbReference type="InterPro" id="IPR010287">
    <property type="entry name" value="DUF892_YciF-like"/>
</dbReference>
<organism evidence="1 2">
    <name type="scientific">Dyadobacter soli</name>
    <dbReference type="NCBI Taxonomy" id="659014"/>
    <lineage>
        <taxon>Bacteria</taxon>
        <taxon>Pseudomonadati</taxon>
        <taxon>Bacteroidota</taxon>
        <taxon>Cytophagia</taxon>
        <taxon>Cytophagales</taxon>
        <taxon>Spirosomataceae</taxon>
        <taxon>Dyadobacter</taxon>
    </lineage>
</organism>
<dbReference type="InterPro" id="IPR009078">
    <property type="entry name" value="Ferritin-like_SF"/>
</dbReference>
<proteinExistence type="predicted"/>
<reference evidence="2" key="1">
    <citation type="submission" date="2016-10" db="EMBL/GenBank/DDBJ databases">
        <authorList>
            <person name="Varghese N."/>
            <person name="Submissions S."/>
        </authorList>
    </citation>
    <scope>NUCLEOTIDE SEQUENCE [LARGE SCALE GENOMIC DNA]</scope>
    <source>
        <strain evidence="2">DSM 25329</strain>
    </source>
</reference>
<protein>
    <submittedName>
        <fullName evidence="1">Ferritin-like metal-binding protein YciE</fullName>
    </submittedName>
</protein>
<accession>A0A1G7VFQ0</accession>
<evidence type="ECO:0000313" key="1">
    <source>
        <dbReference type="EMBL" id="SDG58645.1"/>
    </source>
</evidence>
<dbReference type="Pfam" id="PF05974">
    <property type="entry name" value="DUF892"/>
    <property type="match status" value="1"/>
</dbReference>
<dbReference type="InterPro" id="IPR012347">
    <property type="entry name" value="Ferritin-like"/>
</dbReference>
<gene>
    <name evidence="1" type="ORF">SAMN04487996_12066</name>
</gene>
<dbReference type="AlphaFoldDB" id="A0A1G7VFQ0"/>
<dbReference type="RefSeq" id="WP_176885143.1">
    <property type="nucleotide sequence ID" value="NZ_FNAN01000020.1"/>
</dbReference>
<keyword evidence="2" id="KW-1185">Reference proteome</keyword>
<dbReference type="Gene3D" id="1.20.1260.10">
    <property type="match status" value="1"/>
</dbReference>
<name>A0A1G7VFQ0_9BACT</name>
<dbReference type="Proteomes" id="UP000198748">
    <property type="component" value="Unassembled WGS sequence"/>
</dbReference>